<evidence type="ECO:0000313" key="2">
    <source>
        <dbReference type="EMBL" id="MBC6002833.1"/>
    </source>
</evidence>
<feature type="transmembrane region" description="Helical" evidence="1">
    <location>
        <begin position="136"/>
        <end position="154"/>
    </location>
</feature>
<name>A0ABR7K147_9FIRM</name>
<proteinExistence type="predicted"/>
<sequence>MSCENCGLNNFGCKNYCKLDGRDLTNLENINIEFGNKKTCSKCGESENKNSIYCKSCGNDLTNITKVKEYTDNNLNSVEKDVNIKLNIKRYLEKINIRNKLLTAMGSIILLIVISGFVKIMIGAMGLDINEYLNPFSIALGLNLIPINVLVNSFMGVANINISMGIIIYSIVPILCVVLSSTIFIKKDCIDKENIIKDSIILSIIYGLILGIVSILGRKYIMSPISEYYSMSIAIKYSFIKSILNGIIISFLPTYMVLFNKLKPKNNKLKVINKALKTIGVLYLIVLVFLTISLFSTNIFGDNKDLAIFIKLTQLSIYLLQLVNFVPIVISNTIISIFNIGDVSLYVHESMKLFIYAIILLTLVILIVSGYDIKNKFKNKGVIKYFSLVYSIVIGCTIYLSKIDTSGSLSLLEVQNYGGYSYIGSSVVVGIVISFLYSYAILYLGYKLNKE</sequence>
<feature type="transmembrane region" description="Helical" evidence="1">
    <location>
        <begin position="279"/>
        <end position="301"/>
    </location>
</feature>
<feature type="transmembrane region" description="Helical" evidence="1">
    <location>
        <begin position="238"/>
        <end position="259"/>
    </location>
</feature>
<comment type="caution">
    <text evidence="2">The sequence shown here is derived from an EMBL/GenBank/DDBJ whole genome shotgun (WGS) entry which is preliminary data.</text>
</comment>
<keyword evidence="1" id="KW-0812">Transmembrane</keyword>
<keyword evidence="1" id="KW-0472">Membrane</keyword>
<keyword evidence="3" id="KW-1185">Reference proteome</keyword>
<dbReference type="EMBL" id="JACRWD010000001">
    <property type="protein sequence ID" value="MBC6002833.1"/>
    <property type="molecule type" value="Genomic_DNA"/>
</dbReference>
<feature type="transmembrane region" description="Helical" evidence="1">
    <location>
        <begin position="166"/>
        <end position="185"/>
    </location>
</feature>
<evidence type="ECO:0000313" key="3">
    <source>
        <dbReference type="Proteomes" id="UP000611796"/>
    </source>
</evidence>
<protein>
    <submittedName>
        <fullName evidence="2">Zinc ribbon domain-containing protein</fullName>
    </submittedName>
</protein>
<gene>
    <name evidence="2" type="ORF">H8891_03385</name>
</gene>
<dbReference type="RefSeq" id="WP_187005188.1">
    <property type="nucleotide sequence ID" value="NZ_JACRWD010000001.1"/>
</dbReference>
<reference evidence="2 3" key="1">
    <citation type="submission" date="2020-08" db="EMBL/GenBank/DDBJ databases">
        <authorList>
            <person name="Liu C."/>
            <person name="Sun Q."/>
        </authorList>
    </citation>
    <scope>NUCLEOTIDE SEQUENCE [LARGE SCALE GENOMIC DNA]</scope>
    <source>
        <strain evidence="2 3">NSJ-45</strain>
    </source>
</reference>
<feature type="transmembrane region" description="Helical" evidence="1">
    <location>
        <begin position="353"/>
        <end position="371"/>
    </location>
</feature>
<feature type="transmembrane region" description="Helical" evidence="1">
    <location>
        <begin position="383"/>
        <end position="400"/>
    </location>
</feature>
<accession>A0ABR7K147</accession>
<organism evidence="2 3">
    <name type="scientific">Paeniclostridium hominis</name>
    <dbReference type="NCBI Taxonomy" id="2764329"/>
    <lineage>
        <taxon>Bacteria</taxon>
        <taxon>Bacillati</taxon>
        <taxon>Bacillota</taxon>
        <taxon>Clostridia</taxon>
        <taxon>Peptostreptococcales</taxon>
        <taxon>Peptostreptococcaceae</taxon>
        <taxon>Paeniclostridium</taxon>
    </lineage>
</organism>
<feature type="transmembrane region" description="Helical" evidence="1">
    <location>
        <begin position="101"/>
        <end position="124"/>
    </location>
</feature>
<feature type="transmembrane region" description="Helical" evidence="1">
    <location>
        <begin position="322"/>
        <end position="341"/>
    </location>
</feature>
<evidence type="ECO:0000256" key="1">
    <source>
        <dbReference type="SAM" id="Phobius"/>
    </source>
</evidence>
<keyword evidence="1" id="KW-1133">Transmembrane helix</keyword>
<feature type="transmembrane region" description="Helical" evidence="1">
    <location>
        <begin position="420"/>
        <end position="446"/>
    </location>
</feature>
<feature type="transmembrane region" description="Helical" evidence="1">
    <location>
        <begin position="200"/>
        <end position="217"/>
    </location>
</feature>
<dbReference type="Proteomes" id="UP000611796">
    <property type="component" value="Unassembled WGS sequence"/>
</dbReference>